<reference evidence="1 2" key="1">
    <citation type="submission" date="2020-10" db="EMBL/GenBank/DDBJ databases">
        <title>Connecting structure to function with the recovery of over 1000 high-quality activated sludge metagenome-assembled genomes encoding full-length rRNA genes using long-read sequencing.</title>
        <authorList>
            <person name="Singleton C.M."/>
            <person name="Petriglieri F."/>
            <person name="Kristensen J.M."/>
            <person name="Kirkegaard R.H."/>
            <person name="Michaelsen T.Y."/>
            <person name="Andersen M.H."/>
            <person name="Karst S.M."/>
            <person name="Dueholm M.S."/>
            <person name="Nielsen P.H."/>
            <person name="Albertsen M."/>
        </authorList>
    </citation>
    <scope>NUCLEOTIDE SEQUENCE [LARGE SCALE GENOMIC DNA]</scope>
    <source>
        <strain evidence="1">Fred_18-Q3-R57-64_BAT3C.720</strain>
    </source>
</reference>
<evidence type="ECO:0000313" key="1">
    <source>
        <dbReference type="EMBL" id="MBK7953609.1"/>
    </source>
</evidence>
<proteinExistence type="predicted"/>
<dbReference type="InterPro" id="IPR013406">
    <property type="entry name" value="CHP02574_addiction_mod"/>
</dbReference>
<dbReference type="EMBL" id="JADJOT010000006">
    <property type="protein sequence ID" value="MBK7953609.1"/>
    <property type="molecule type" value="Genomic_DNA"/>
</dbReference>
<dbReference type="Pfam" id="PF09720">
    <property type="entry name" value="Unstab_antitox"/>
    <property type="match status" value="1"/>
</dbReference>
<sequence>MSSTLETLQAEVLRLSPADRARLLDRLIASLDVDGEAEAAWDALADQREGEFETGAVQPVPLDVAIARLEARFPG</sequence>
<organism evidence="1 2">
    <name type="scientific">Candidatus Accumulibacter affinis</name>
    <dbReference type="NCBI Taxonomy" id="2954384"/>
    <lineage>
        <taxon>Bacteria</taxon>
        <taxon>Pseudomonadati</taxon>
        <taxon>Pseudomonadota</taxon>
        <taxon>Betaproteobacteria</taxon>
        <taxon>Candidatus Accumulibacter</taxon>
    </lineage>
</organism>
<comment type="caution">
    <text evidence="1">The sequence shown here is derived from an EMBL/GenBank/DDBJ whole genome shotgun (WGS) entry which is preliminary data.</text>
</comment>
<accession>A0A935W405</accession>
<gene>
    <name evidence="1" type="ORF">IPK02_06345</name>
</gene>
<name>A0A935W405_9PROT</name>
<dbReference type="Proteomes" id="UP000706151">
    <property type="component" value="Unassembled WGS sequence"/>
</dbReference>
<dbReference type="AlphaFoldDB" id="A0A935W405"/>
<protein>
    <submittedName>
        <fullName evidence="1">Addiction module protein</fullName>
    </submittedName>
</protein>
<evidence type="ECO:0000313" key="2">
    <source>
        <dbReference type="Proteomes" id="UP000706151"/>
    </source>
</evidence>